<feature type="region of interest" description="Disordered" evidence="1">
    <location>
        <begin position="1"/>
        <end position="33"/>
    </location>
</feature>
<comment type="caution">
    <text evidence="2">The sequence shown here is derived from an EMBL/GenBank/DDBJ whole genome shotgun (WGS) entry which is preliminary data.</text>
</comment>
<evidence type="ECO:0000313" key="2">
    <source>
        <dbReference type="EMBL" id="KAL0191560.1"/>
    </source>
</evidence>
<evidence type="ECO:0000313" key="3">
    <source>
        <dbReference type="Proteomes" id="UP001529510"/>
    </source>
</evidence>
<reference evidence="2 3" key="1">
    <citation type="submission" date="2024-05" db="EMBL/GenBank/DDBJ databases">
        <title>Genome sequencing and assembly of Indian major carp, Cirrhinus mrigala (Hamilton, 1822).</title>
        <authorList>
            <person name="Mohindra V."/>
            <person name="Chowdhury L.M."/>
            <person name="Lal K."/>
            <person name="Jena J.K."/>
        </authorList>
    </citation>
    <scope>NUCLEOTIDE SEQUENCE [LARGE SCALE GENOMIC DNA]</scope>
    <source>
        <strain evidence="2">CM1030</strain>
        <tissue evidence="2">Blood</tissue>
    </source>
</reference>
<gene>
    <name evidence="2" type="ORF">M9458_014258</name>
</gene>
<feature type="non-terminal residue" evidence="2">
    <location>
        <position position="88"/>
    </location>
</feature>
<dbReference type="AlphaFoldDB" id="A0ABD0R0K7"/>
<accession>A0ABD0R0K7</accession>
<protein>
    <submittedName>
        <fullName evidence="2">Uncharacterized protein</fullName>
    </submittedName>
</protein>
<evidence type="ECO:0000256" key="1">
    <source>
        <dbReference type="SAM" id="MobiDB-lite"/>
    </source>
</evidence>
<name>A0ABD0R0K7_CIRMR</name>
<dbReference type="EMBL" id="JAMKFB020000006">
    <property type="protein sequence ID" value="KAL0191560.1"/>
    <property type="molecule type" value="Genomic_DNA"/>
</dbReference>
<keyword evidence="3" id="KW-1185">Reference proteome</keyword>
<feature type="non-terminal residue" evidence="2">
    <location>
        <position position="1"/>
    </location>
</feature>
<sequence>EFHHLRGVDTLLGTDPAATDKPSPHGATEPRITTEPEVLVTSVQLCEPTTTAMKEKAVVSDFVDGSSAHCNMAEGELVEDLGLYKTEG</sequence>
<dbReference type="Proteomes" id="UP001529510">
    <property type="component" value="Unassembled WGS sequence"/>
</dbReference>
<proteinExistence type="predicted"/>
<organism evidence="2 3">
    <name type="scientific">Cirrhinus mrigala</name>
    <name type="common">Mrigala</name>
    <dbReference type="NCBI Taxonomy" id="683832"/>
    <lineage>
        <taxon>Eukaryota</taxon>
        <taxon>Metazoa</taxon>
        <taxon>Chordata</taxon>
        <taxon>Craniata</taxon>
        <taxon>Vertebrata</taxon>
        <taxon>Euteleostomi</taxon>
        <taxon>Actinopterygii</taxon>
        <taxon>Neopterygii</taxon>
        <taxon>Teleostei</taxon>
        <taxon>Ostariophysi</taxon>
        <taxon>Cypriniformes</taxon>
        <taxon>Cyprinidae</taxon>
        <taxon>Labeoninae</taxon>
        <taxon>Labeonini</taxon>
        <taxon>Cirrhinus</taxon>
    </lineage>
</organism>